<dbReference type="Proteomes" id="UP000475862">
    <property type="component" value="Unassembled WGS sequence"/>
</dbReference>
<name>A0A6G0T8E5_APHGL</name>
<sequence>MSKSDFKVAVICSSNMNRSMEAHGVLRKNGFNVKSFGTGEKVRLPGKAPNKPNVYDFGCSYEDIYKDLCKKDKAFYTRNGLLNMLDRNRRIKKHPEKFQLSNERFTVIITCEDRVYDHVLEHFTTVLSFGNEPVHIINIDIKDNSEEATLGAFVIHDLVTWLYRSEDLDHEIDRLLVQYERKCKRQLINSILFY</sequence>
<evidence type="ECO:0000256" key="7">
    <source>
        <dbReference type="ARBA" id="ARBA00047761"/>
    </source>
</evidence>
<comment type="function">
    <text evidence="9">Protein phosphatase that catalyzes the dephosphorylation of the C-terminal domain of RNA polymerase II. Plays a role in RNA processing and termination.</text>
</comment>
<dbReference type="InterPro" id="IPR006811">
    <property type="entry name" value="RNA_pol_II_suA"/>
</dbReference>
<organism evidence="10 11">
    <name type="scientific">Aphis glycines</name>
    <name type="common">Soybean aphid</name>
    <dbReference type="NCBI Taxonomy" id="307491"/>
    <lineage>
        <taxon>Eukaryota</taxon>
        <taxon>Metazoa</taxon>
        <taxon>Ecdysozoa</taxon>
        <taxon>Arthropoda</taxon>
        <taxon>Hexapoda</taxon>
        <taxon>Insecta</taxon>
        <taxon>Pterygota</taxon>
        <taxon>Neoptera</taxon>
        <taxon>Paraneoptera</taxon>
        <taxon>Hemiptera</taxon>
        <taxon>Sternorrhyncha</taxon>
        <taxon>Aphidomorpha</taxon>
        <taxon>Aphidoidea</taxon>
        <taxon>Aphididae</taxon>
        <taxon>Aphidini</taxon>
        <taxon>Aphis</taxon>
        <taxon>Aphis</taxon>
    </lineage>
</organism>
<dbReference type="GO" id="GO:0005634">
    <property type="term" value="C:nucleus"/>
    <property type="evidence" value="ECO:0007669"/>
    <property type="project" value="UniProtKB-SubCell"/>
</dbReference>
<dbReference type="OrthoDB" id="57957at2759"/>
<dbReference type="FunFam" id="3.40.50.2300:FF:000039">
    <property type="entry name" value="RNA polymerase II subunit A C-terminal domain phosphatase"/>
    <property type="match status" value="1"/>
</dbReference>
<comment type="caution">
    <text evidence="10">The sequence shown here is derived from an EMBL/GenBank/DDBJ whole genome shotgun (WGS) entry which is preliminary data.</text>
</comment>
<evidence type="ECO:0000256" key="2">
    <source>
        <dbReference type="ARBA" id="ARBA00008978"/>
    </source>
</evidence>
<evidence type="ECO:0000256" key="6">
    <source>
        <dbReference type="ARBA" id="ARBA00023242"/>
    </source>
</evidence>
<keyword evidence="6 9" id="KW-0539">Nucleus</keyword>
<evidence type="ECO:0000313" key="10">
    <source>
        <dbReference type="EMBL" id="KAE9527897.1"/>
    </source>
</evidence>
<comment type="subcellular location">
    <subcellularLocation>
        <location evidence="1 9">Nucleus</location>
    </subcellularLocation>
</comment>
<protein>
    <recommendedName>
        <fullName evidence="9">RNA polymerase II subunit A C-terminal domain phosphatase SSU72</fullName>
        <shortName evidence="9">CTD phosphatase SSU72</shortName>
        <ecNumber evidence="9">3.1.3.16</ecNumber>
    </recommendedName>
</protein>
<dbReference type="GO" id="GO:0008420">
    <property type="term" value="F:RNA polymerase II CTD heptapeptide repeat phosphatase activity"/>
    <property type="evidence" value="ECO:0007669"/>
    <property type="project" value="UniProtKB-ARBA"/>
</dbReference>
<evidence type="ECO:0000256" key="9">
    <source>
        <dbReference type="RuleBase" id="RU369031"/>
    </source>
</evidence>
<dbReference type="PANTHER" id="PTHR20383">
    <property type="entry name" value="RNA POLYMERASE II SUBUNIT A C-TERMINAL DOMAIN PHOSPHATASE"/>
    <property type="match status" value="1"/>
</dbReference>
<comment type="similarity">
    <text evidence="2 9">Belongs to the SSU72 phosphatase family.</text>
</comment>
<evidence type="ECO:0000256" key="8">
    <source>
        <dbReference type="ARBA" id="ARBA00048336"/>
    </source>
</evidence>
<evidence type="ECO:0000256" key="3">
    <source>
        <dbReference type="ARBA" id="ARBA00022664"/>
    </source>
</evidence>
<dbReference type="AlphaFoldDB" id="A0A6G0T8E5"/>
<evidence type="ECO:0000313" key="11">
    <source>
        <dbReference type="Proteomes" id="UP000475862"/>
    </source>
</evidence>
<evidence type="ECO:0000256" key="1">
    <source>
        <dbReference type="ARBA" id="ARBA00004123"/>
    </source>
</evidence>
<dbReference type="Gene3D" id="3.40.50.2300">
    <property type="match status" value="2"/>
</dbReference>
<comment type="catalytic activity">
    <reaction evidence="7 9">
        <text>O-phospho-L-seryl-[protein] + H2O = L-seryl-[protein] + phosphate</text>
        <dbReference type="Rhea" id="RHEA:20629"/>
        <dbReference type="Rhea" id="RHEA-COMP:9863"/>
        <dbReference type="Rhea" id="RHEA-COMP:11604"/>
        <dbReference type="ChEBI" id="CHEBI:15377"/>
        <dbReference type="ChEBI" id="CHEBI:29999"/>
        <dbReference type="ChEBI" id="CHEBI:43474"/>
        <dbReference type="ChEBI" id="CHEBI:83421"/>
        <dbReference type="EC" id="3.1.3.16"/>
    </reaction>
</comment>
<keyword evidence="5 9" id="KW-0904">Protein phosphatase</keyword>
<dbReference type="EC" id="3.1.3.16" evidence="9"/>
<dbReference type="EMBL" id="VYZN01000050">
    <property type="protein sequence ID" value="KAE9527897.1"/>
    <property type="molecule type" value="Genomic_DNA"/>
</dbReference>
<dbReference type="Pfam" id="PF04722">
    <property type="entry name" value="Ssu72"/>
    <property type="match status" value="1"/>
</dbReference>
<evidence type="ECO:0000256" key="5">
    <source>
        <dbReference type="ARBA" id="ARBA00022912"/>
    </source>
</evidence>
<comment type="catalytic activity">
    <reaction evidence="8 9">
        <text>O-phospho-L-threonyl-[protein] + H2O = L-threonyl-[protein] + phosphate</text>
        <dbReference type="Rhea" id="RHEA:47004"/>
        <dbReference type="Rhea" id="RHEA-COMP:11060"/>
        <dbReference type="Rhea" id="RHEA-COMP:11605"/>
        <dbReference type="ChEBI" id="CHEBI:15377"/>
        <dbReference type="ChEBI" id="CHEBI:30013"/>
        <dbReference type="ChEBI" id="CHEBI:43474"/>
        <dbReference type="ChEBI" id="CHEBI:61977"/>
        <dbReference type="EC" id="3.1.3.16"/>
    </reaction>
</comment>
<keyword evidence="11" id="KW-1185">Reference proteome</keyword>
<evidence type="ECO:0000256" key="4">
    <source>
        <dbReference type="ARBA" id="ARBA00022801"/>
    </source>
</evidence>
<keyword evidence="3 9" id="KW-0507">mRNA processing</keyword>
<gene>
    <name evidence="10" type="ORF">AGLY_012721</name>
</gene>
<proteinExistence type="inferred from homology"/>
<dbReference type="FunFam" id="3.40.50.2300:FF:000066">
    <property type="entry name" value="RNA polymerase II subunit A C-terminal domain phosphatase SSU72"/>
    <property type="match status" value="1"/>
</dbReference>
<reference evidence="10 11" key="1">
    <citation type="submission" date="2019-08" db="EMBL/GenBank/DDBJ databases">
        <title>The genome of the soybean aphid Biotype 1, its phylome, world population structure and adaptation to the North American continent.</title>
        <authorList>
            <person name="Giordano R."/>
            <person name="Donthu R.K."/>
            <person name="Hernandez A.G."/>
            <person name="Wright C.L."/>
            <person name="Zimin A.V."/>
        </authorList>
    </citation>
    <scope>NUCLEOTIDE SEQUENCE [LARGE SCALE GENOMIC DNA]</scope>
    <source>
        <tissue evidence="10">Whole aphids</tissue>
    </source>
</reference>
<dbReference type="GO" id="GO:0031124">
    <property type="term" value="P:mRNA 3'-end processing"/>
    <property type="evidence" value="ECO:0007669"/>
    <property type="project" value="UniProtKB-ARBA"/>
</dbReference>
<keyword evidence="4 9" id="KW-0378">Hydrolase</keyword>
<accession>A0A6G0T8E5</accession>